<protein>
    <submittedName>
        <fullName evidence="1">YqcI/YcgG family protein</fullName>
    </submittedName>
</protein>
<sequence length="236" mass="27990">MRLFKFENNQEPFPKWVKKSIAAFKKTMLDEVNPFPCYFAKQGLENSNFRLTYINKEELVSPKVFKEALVEYLKIYKTIQWPSVLVTFIETDQENSLENHEQAFWNILQYLNNEDDMPWPENTPKDTNHHQWQFNFQGTAIFVNGHSSEYKKRISRSSKSDMMMVIQTMDTLKPVSGTSKRSDKIRKTIRERINKYDKIEVSNLLGSYPSEDSKEWKQFWLPDENVDKSGCPLHIK</sequence>
<dbReference type="InterPro" id="IPR014988">
    <property type="entry name" value="Uncharacterised_YqcI/YcgG"/>
</dbReference>
<reference evidence="2" key="1">
    <citation type="journal article" date="2019" name="Int. J. Syst. Evol. Microbiol.">
        <title>The Global Catalogue of Microorganisms (GCM) 10K type strain sequencing project: providing services to taxonomists for standard genome sequencing and annotation.</title>
        <authorList>
            <consortium name="The Broad Institute Genomics Platform"/>
            <consortium name="The Broad Institute Genome Sequencing Center for Infectious Disease"/>
            <person name="Wu L."/>
            <person name="Ma J."/>
        </authorList>
    </citation>
    <scope>NUCLEOTIDE SEQUENCE [LARGE SCALE GENOMIC DNA]</scope>
    <source>
        <strain evidence="2">JCM 18274</strain>
    </source>
</reference>
<dbReference type="PANTHER" id="PTHR40045">
    <property type="entry name" value="YCGG FAMILY PROTEIN"/>
    <property type="match status" value="1"/>
</dbReference>
<keyword evidence="2" id="KW-1185">Reference proteome</keyword>
<proteinExistence type="predicted"/>
<dbReference type="Pfam" id="PF08892">
    <property type="entry name" value="YqcI_YcgG"/>
    <property type="match status" value="1"/>
</dbReference>
<accession>A0ABP9EM49</accession>
<gene>
    <name evidence="1" type="ORF">GCM10023311_00150</name>
</gene>
<dbReference type="RefSeq" id="WP_345271832.1">
    <property type="nucleotide sequence ID" value="NZ_BAABJH010000001.1"/>
</dbReference>
<dbReference type="EMBL" id="BAABJH010000001">
    <property type="protein sequence ID" value="GAA4882056.1"/>
    <property type="molecule type" value="Genomic_DNA"/>
</dbReference>
<evidence type="ECO:0000313" key="1">
    <source>
        <dbReference type="EMBL" id="GAA4882056.1"/>
    </source>
</evidence>
<name>A0ABP9EM49_9FLAO</name>
<dbReference type="PANTHER" id="PTHR40045:SF1">
    <property type="entry name" value="YQCI_YCGG FAMILY PROTEIN"/>
    <property type="match status" value="1"/>
</dbReference>
<comment type="caution">
    <text evidence="1">The sequence shown here is derived from an EMBL/GenBank/DDBJ whole genome shotgun (WGS) entry which is preliminary data.</text>
</comment>
<evidence type="ECO:0000313" key="2">
    <source>
        <dbReference type="Proteomes" id="UP001500433"/>
    </source>
</evidence>
<organism evidence="1 2">
    <name type="scientific">Flaviramulus aquimarinus</name>
    <dbReference type="NCBI Taxonomy" id="1170456"/>
    <lineage>
        <taxon>Bacteria</taxon>
        <taxon>Pseudomonadati</taxon>
        <taxon>Bacteroidota</taxon>
        <taxon>Flavobacteriia</taxon>
        <taxon>Flavobacteriales</taxon>
        <taxon>Flavobacteriaceae</taxon>
        <taxon>Flaviramulus</taxon>
    </lineage>
</organism>
<dbReference type="Proteomes" id="UP001500433">
    <property type="component" value="Unassembled WGS sequence"/>
</dbReference>